<dbReference type="Proteomes" id="UP001157946">
    <property type="component" value="Unassembled WGS sequence"/>
</dbReference>
<proteinExistence type="predicted"/>
<accession>A0AA45WMD4</accession>
<protein>
    <submittedName>
        <fullName evidence="1">Uncharacterized protein</fullName>
    </submittedName>
</protein>
<keyword evidence="2" id="KW-1185">Reference proteome</keyword>
<organism evidence="1 2">
    <name type="scientific">Laceyella tengchongensis</name>
    <dbReference type="NCBI Taxonomy" id="574699"/>
    <lineage>
        <taxon>Bacteria</taxon>
        <taxon>Bacillati</taxon>
        <taxon>Bacillota</taxon>
        <taxon>Bacilli</taxon>
        <taxon>Bacillales</taxon>
        <taxon>Thermoactinomycetaceae</taxon>
        <taxon>Laceyella</taxon>
    </lineage>
</organism>
<evidence type="ECO:0000313" key="2">
    <source>
        <dbReference type="Proteomes" id="UP001157946"/>
    </source>
</evidence>
<evidence type="ECO:0000313" key="1">
    <source>
        <dbReference type="EMBL" id="SMP14116.1"/>
    </source>
</evidence>
<comment type="caution">
    <text evidence="1">The sequence shown here is derived from an EMBL/GenBank/DDBJ whole genome shotgun (WGS) entry which is preliminary data.</text>
</comment>
<reference evidence="1" key="1">
    <citation type="submission" date="2017-05" db="EMBL/GenBank/DDBJ databases">
        <authorList>
            <person name="Varghese N."/>
            <person name="Submissions S."/>
        </authorList>
    </citation>
    <scope>NUCLEOTIDE SEQUENCE</scope>
    <source>
        <strain evidence="1">DSM 45262</strain>
    </source>
</reference>
<sequence>MEFEFHITVNDLTLADMDAFVELCKSEQVKPLMIVLDKGNYINQPMCTGVIKRADFHEAKKEIDRIANVFQEHGFTVMRTKVETSPNEETYFHQPLTKHTKPYFEWHGKVEVEDVAMVKRLCEGLGGHISRNSLNANGKVRFITIREYKSKETFYDRVQKIHAILQANEISLLKEQYELCIYDSREELDSGWLS</sequence>
<dbReference type="AlphaFoldDB" id="A0AA45WMD4"/>
<name>A0AA45WMD4_9BACL</name>
<dbReference type="RefSeq" id="WP_284724115.1">
    <property type="nucleotide sequence ID" value="NZ_FXTU01000002.1"/>
</dbReference>
<dbReference type="EMBL" id="FXTU01000002">
    <property type="protein sequence ID" value="SMP14116.1"/>
    <property type="molecule type" value="Genomic_DNA"/>
</dbReference>
<gene>
    <name evidence="1" type="ORF">SAMN06265361_102536</name>
</gene>